<proteinExistence type="predicted"/>
<evidence type="ECO:0000256" key="1">
    <source>
        <dbReference type="SAM" id="Phobius"/>
    </source>
</evidence>
<evidence type="ECO:0000313" key="4">
    <source>
        <dbReference type="Proteomes" id="UP000443582"/>
    </source>
</evidence>
<feature type="signal peptide" evidence="2">
    <location>
        <begin position="1"/>
        <end position="19"/>
    </location>
</feature>
<dbReference type="EMBL" id="QDKL01000002">
    <property type="protein sequence ID" value="RZF21250.1"/>
    <property type="molecule type" value="Genomic_DNA"/>
</dbReference>
<evidence type="ECO:0008006" key="5">
    <source>
        <dbReference type="Google" id="ProtNLM"/>
    </source>
</evidence>
<sequence>MMKKILLTALILLSIQTFADKIAYKIEKKGFAKGISGPSNFSQSIFFDITDKEYINSAQLSINLSYSSILRPSSYVKVLINDIPLASKDLSTGKNNFAFNRYKNTINIPKSYLSAGAMKLTITANAVLNKDQCINTQLAKNLIHILPSTAIHIDYKNQRMNIANTLKSFPEKINIYTDHSYNNHQIFDLIYYLRKFSHKINFIDNPKDIKKNKIHISLASTETNNNLLQLLSNEDRDILALKDQIESRFVSDNNMILIDTQSRNDTRIYNALVEYRNLLLSKGINLENSEPSSLLETKVYRDQLGINEEGKVFNNRQEWNFSINPSQYLGKKQPSSLTVSTTVTPTTGDHPHKLNVFQNNQLIKVVELDNSGRPTLYNFELLPYLKEQTQTIKVLIIASDKDGQCGSGSYGAIASLLPDTHVTLKELDQKTDSLAKINYAFKDTVDFFIPKDTSKIAAAYNSYLLSNSYGINPLRINFIEFDNVIPKTNRPFIAITNRNSNTDWLAPIRDSNITTFTTFLKKKIMAIEGLENLSLIQLVNKDGHSGVNFHYLGKSFISEANYITFDDNDIVMIDKSSEVSRFNSMLLSKELPVFAKSNILEDLYTKYKFILLFGVWLLLTFGFIRLSKRNND</sequence>
<reference evidence="4" key="1">
    <citation type="journal article" date="2019" name="Int. J. Syst. Evol. Microbiol.">
        <title>Halobacteriovorax valvorus sp. nov., a novel prokaryotic predator isolated from coastal seawater of China.</title>
        <authorList>
            <person name="Chen M.-X."/>
        </authorList>
    </citation>
    <scope>NUCLEOTIDE SEQUENCE [LARGE SCALE GENOMIC DNA]</scope>
    <source>
        <strain evidence="4">BL9</strain>
    </source>
</reference>
<evidence type="ECO:0000256" key="2">
    <source>
        <dbReference type="SAM" id="SignalP"/>
    </source>
</evidence>
<comment type="caution">
    <text evidence="3">The sequence shown here is derived from an EMBL/GenBank/DDBJ whole genome shotgun (WGS) entry which is preliminary data.</text>
</comment>
<dbReference type="Proteomes" id="UP000443582">
    <property type="component" value="Unassembled WGS sequence"/>
</dbReference>
<feature type="transmembrane region" description="Helical" evidence="1">
    <location>
        <begin position="607"/>
        <end position="626"/>
    </location>
</feature>
<dbReference type="InterPro" id="IPR018513">
    <property type="entry name" value="Cell_synthase_bac"/>
</dbReference>
<gene>
    <name evidence="3" type="ORF">DAY19_06090</name>
</gene>
<dbReference type="Gene3D" id="2.60.120.260">
    <property type="entry name" value="Galactose-binding domain-like"/>
    <property type="match status" value="1"/>
</dbReference>
<keyword evidence="1" id="KW-0812">Transmembrane</keyword>
<dbReference type="Pfam" id="PF03170">
    <property type="entry name" value="BcsB"/>
    <property type="match status" value="1"/>
</dbReference>
<feature type="chain" id="PRO_5046917611" description="Cellulose synthase regulatory subunit" evidence="2">
    <location>
        <begin position="20"/>
        <end position="632"/>
    </location>
</feature>
<organism evidence="3 4">
    <name type="scientific">Halobacteriovorax vibrionivorans</name>
    <dbReference type="NCBI Taxonomy" id="2152716"/>
    <lineage>
        <taxon>Bacteria</taxon>
        <taxon>Pseudomonadati</taxon>
        <taxon>Bdellovibrionota</taxon>
        <taxon>Bacteriovoracia</taxon>
        <taxon>Bacteriovoracales</taxon>
        <taxon>Halobacteriovoraceae</taxon>
        <taxon>Halobacteriovorax</taxon>
    </lineage>
</organism>
<protein>
    <recommendedName>
        <fullName evidence="5">Cellulose synthase regulatory subunit</fullName>
    </recommendedName>
</protein>
<name>A0ABY0IE77_9BACT</name>
<keyword evidence="1" id="KW-1133">Transmembrane helix</keyword>
<keyword evidence="1" id="KW-0472">Membrane</keyword>
<keyword evidence="2" id="KW-0732">Signal</keyword>
<dbReference type="RefSeq" id="WP_114706317.1">
    <property type="nucleotide sequence ID" value="NZ_QDKL01000002.1"/>
</dbReference>
<accession>A0ABY0IE77</accession>
<keyword evidence="4" id="KW-1185">Reference proteome</keyword>
<evidence type="ECO:0000313" key="3">
    <source>
        <dbReference type="EMBL" id="RZF21250.1"/>
    </source>
</evidence>